<gene>
    <name evidence="11" type="ORF">P0Y50_02495</name>
</gene>
<evidence type="ECO:0000256" key="4">
    <source>
        <dbReference type="ARBA" id="ARBA00022679"/>
    </source>
</evidence>
<keyword evidence="4" id="KW-0808">Transferase</keyword>
<dbReference type="GO" id="GO:0005524">
    <property type="term" value="F:ATP binding"/>
    <property type="evidence" value="ECO:0007669"/>
    <property type="project" value="UniProtKB-KW"/>
</dbReference>
<dbReference type="InterPro" id="IPR005467">
    <property type="entry name" value="His_kinase_dom"/>
</dbReference>
<dbReference type="SMART" id="SM00388">
    <property type="entry name" value="HisKA"/>
    <property type="match status" value="1"/>
</dbReference>
<dbReference type="InterPro" id="IPR004358">
    <property type="entry name" value="Sig_transdc_His_kin-like_C"/>
</dbReference>
<dbReference type="Pfam" id="PF00512">
    <property type="entry name" value="HisKA"/>
    <property type="match status" value="1"/>
</dbReference>
<keyword evidence="8" id="KW-0902">Two-component regulatory system</keyword>
<keyword evidence="9" id="KW-1133">Transmembrane helix</keyword>
<evidence type="ECO:0000313" key="12">
    <source>
        <dbReference type="Proteomes" id="UP001213664"/>
    </source>
</evidence>
<dbReference type="InterPro" id="IPR003594">
    <property type="entry name" value="HATPase_dom"/>
</dbReference>
<dbReference type="SUPFAM" id="SSF47384">
    <property type="entry name" value="Homodimeric domain of signal transducing histidine kinase"/>
    <property type="match status" value="1"/>
</dbReference>
<dbReference type="PANTHER" id="PTHR43065">
    <property type="entry name" value="SENSOR HISTIDINE KINASE"/>
    <property type="match status" value="1"/>
</dbReference>
<dbReference type="EMBL" id="CP119326">
    <property type="protein sequence ID" value="WEK40496.1"/>
    <property type="molecule type" value="Genomic_DNA"/>
</dbReference>
<accession>A0AAJ5WY52</accession>
<dbReference type="InterPro" id="IPR000014">
    <property type="entry name" value="PAS"/>
</dbReference>
<name>A0AAJ5WY52_9CAUL</name>
<evidence type="ECO:0000256" key="2">
    <source>
        <dbReference type="ARBA" id="ARBA00012438"/>
    </source>
</evidence>
<dbReference type="Gene3D" id="3.30.450.20">
    <property type="entry name" value="PAS domain"/>
    <property type="match status" value="1"/>
</dbReference>
<dbReference type="Proteomes" id="UP001213664">
    <property type="component" value="Chromosome"/>
</dbReference>
<protein>
    <recommendedName>
        <fullName evidence="2">histidine kinase</fullName>
        <ecNumber evidence="2">2.7.13.3</ecNumber>
    </recommendedName>
</protein>
<dbReference type="SUPFAM" id="SSF55785">
    <property type="entry name" value="PYP-like sensor domain (PAS domain)"/>
    <property type="match status" value="1"/>
</dbReference>
<evidence type="ECO:0000259" key="10">
    <source>
        <dbReference type="PROSITE" id="PS50109"/>
    </source>
</evidence>
<feature type="domain" description="Histidine kinase" evidence="10">
    <location>
        <begin position="274"/>
        <end position="488"/>
    </location>
</feature>
<evidence type="ECO:0000256" key="7">
    <source>
        <dbReference type="ARBA" id="ARBA00022840"/>
    </source>
</evidence>
<dbReference type="EC" id="2.7.13.3" evidence="2"/>
<comment type="catalytic activity">
    <reaction evidence="1">
        <text>ATP + protein L-histidine = ADP + protein N-phospho-L-histidine.</text>
        <dbReference type="EC" id="2.7.13.3"/>
    </reaction>
</comment>
<evidence type="ECO:0000256" key="9">
    <source>
        <dbReference type="SAM" id="Phobius"/>
    </source>
</evidence>
<evidence type="ECO:0000256" key="1">
    <source>
        <dbReference type="ARBA" id="ARBA00000085"/>
    </source>
</evidence>
<sequence>MSPDQGDRRVAAGFGALLSRYRTRTWLGGAVVAVLAVSAAMALRLALSPVAHFYYLPVMPAIMATALLGRRSSVSLAIVLAIIGCELVVRRDSLTDTLANAGLFVVVAWAVAETCFRLRAAMEAAQTLARDLARRELLLDSILTSTPIVTLDRDGRTRRVTQVAASLLGVTPSRALNQPFETLLPGFDAAAVQATQRSDGAARMLWRAPGGPNGEAALLTLGAHQLPPDAAPEHTVLTLTDQSQAEAARRRERELNDRLSSVWRLNSMGEMAATLAHELNQPLSAAAVYLHAGQADLARIGPAADPTVRTLDLAKSQVLRAGDIIRRMREMIANGSRAFTEERASQMIQDLQPVTALIGQDTGVAIRIETDDEDDQVLADRIQFQQALTNLIRNAVDAVIDRDDGQVTVIGRTLGPDGYDISVRDNGPGIPDAQMDHIFHPMISTKTGGMGLGLSVTRTIVESHGSALVVTRPKGGGACFTFRLSRPTESEAA</sequence>
<keyword evidence="5" id="KW-0547">Nucleotide-binding</keyword>
<evidence type="ECO:0000256" key="8">
    <source>
        <dbReference type="ARBA" id="ARBA00023012"/>
    </source>
</evidence>
<evidence type="ECO:0000256" key="6">
    <source>
        <dbReference type="ARBA" id="ARBA00022777"/>
    </source>
</evidence>
<keyword evidence="9" id="KW-0812">Transmembrane</keyword>
<keyword evidence="3" id="KW-0597">Phosphoprotein</keyword>
<dbReference type="SUPFAM" id="SSF55874">
    <property type="entry name" value="ATPase domain of HSP90 chaperone/DNA topoisomerase II/histidine kinase"/>
    <property type="match status" value="1"/>
</dbReference>
<dbReference type="PANTHER" id="PTHR43065:SF10">
    <property type="entry name" value="PEROXIDE STRESS-ACTIVATED HISTIDINE KINASE MAK3"/>
    <property type="match status" value="1"/>
</dbReference>
<dbReference type="SMART" id="SM00091">
    <property type="entry name" value="PAS"/>
    <property type="match status" value="1"/>
</dbReference>
<dbReference type="SMART" id="SM00387">
    <property type="entry name" value="HATPase_c"/>
    <property type="match status" value="1"/>
</dbReference>
<evidence type="ECO:0000313" key="11">
    <source>
        <dbReference type="EMBL" id="WEK40496.1"/>
    </source>
</evidence>
<feature type="transmembrane region" description="Helical" evidence="9">
    <location>
        <begin position="97"/>
        <end position="116"/>
    </location>
</feature>
<feature type="transmembrane region" description="Helical" evidence="9">
    <location>
        <begin position="74"/>
        <end position="91"/>
    </location>
</feature>
<keyword evidence="9" id="KW-0472">Membrane</keyword>
<reference evidence="11" key="1">
    <citation type="submission" date="2023-03" db="EMBL/GenBank/DDBJ databases">
        <title>Andean soil-derived lignocellulolytic bacterial consortium as a source of novel taxa and putative plastic-active enzymes.</title>
        <authorList>
            <person name="Diaz-Garcia L."/>
            <person name="Chuvochina M."/>
            <person name="Feuerriegel G."/>
            <person name="Bunk B."/>
            <person name="Sproer C."/>
            <person name="Streit W.R."/>
            <person name="Rodriguez L.M."/>
            <person name="Overmann J."/>
            <person name="Jimenez D.J."/>
        </authorList>
    </citation>
    <scope>NUCLEOTIDE SEQUENCE</scope>
    <source>
        <strain evidence="11">MAG 833</strain>
    </source>
</reference>
<feature type="transmembrane region" description="Helical" evidence="9">
    <location>
        <begin position="26"/>
        <end position="47"/>
    </location>
</feature>
<dbReference type="Pfam" id="PF02518">
    <property type="entry name" value="HATPase_c"/>
    <property type="match status" value="1"/>
</dbReference>
<dbReference type="Gene3D" id="1.10.287.130">
    <property type="match status" value="1"/>
</dbReference>
<proteinExistence type="predicted"/>
<organism evidence="11 12">
    <name type="scientific">Candidatus Brevundimonas colombiensis</name>
    <dbReference type="NCBI Taxonomy" id="3121376"/>
    <lineage>
        <taxon>Bacteria</taxon>
        <taxon>Pseudomonadati</taxon>
        <taxon>Pseudomonadota</taxon>
        <taxon>Alphaproteobacteria</taxon>
        <taxon>Caulobacterales</taxon>
        <taxon>Caulobacteraceae</taxon>
        <taxon>Brevundimonas</taxon>
    </lineage>
</organism>
<keyword evidence="6" id="KW-0418">Kinase</keyword>
<dbReference type="InterPro" id="IPR036097">
    <property type="entry name" value="HisK_dim/P_sf"/>
</dbReference>
<dbReference type="Gene3D" id="3.30.565.10">
    <property type="entry name" value="Histidine kinase-like ATPase, C-terminal domain"/>
    <property type="match status" value="1"/>
</dbReference>
<dbReference type="PRINTS" id="PR00344">
    <property type="entry name" value="BCTRLSENSOR"/>
</dbReference>
<dbReference type="PROSITE" id="PS50109">
    <property type="entry name" value="HIS_KIN"/>
    <property type="match status" value="1"/>
</dbReference>
<dbReference type="CDD" id="cd00082">
    <property type="entry name" value="HisKA"/>
    <property type="match status" value="1"/>
</dbReference>
<evidence type="ECO:0000256" key="5">
    <source>
        <dbReference type="ARBA" id="ARBA00022741"/>
    </source>
</evidence>
<keyword evidence="7 11" id="KW-0067">ATP-binding</keyword>
<dbReference type="GO" id="GO:0000155">
    <property type="term" value="F:phosphorelay sensor kinase activity"/>
    <property type="evidence" value="ECO:0007669"/>
    <property type="project" value="InterPro"/>
</dbReference>
<dbReference type="AlphaFoldDB" id="A0AAJ5WY52"/>
<evidence type="ECO:0000256" key="3">
    <source>
        <dbReference type="ARBA" id="ARBA00022553"/>
    </source>
</evidence>
<dbReference type="InterPro" id="IPR035965">
    <property type="entry name" value="PAS-like_dom_sf"/>
</dbReference>
<dbReference type="InterPro" id="IPR036890">
    <property type="entry name" value="HATPase_C_sf"/>
</dbReference>
<dbReference type="InterPro" id="IPR003661">
    <property type="entry name" value="HisK_dim/P_dom"/>
</dbReference>